<dbReference type="InterPro" id="IPR036291">
    <property type="entry name" value="NAD(P)-bd_dom_sf"/>
</dbReference>
<evidence type="ECO:0000256" key="1">
    <source>
        <dbReference type="ARBA" id="ARBA00005854"/>
    </source>
</evidence>
<evidence type="ECO:0000313" key="10">
    <source>
        <dbReference type="Ensembl" id="ENSPKIP00000017904.1"/>
    </source>
</evidence>
<reference evidence="10" key="2">
    <citation type="submission" date="2025-09" db="UniProtKB">
        <authorList>
            <consortium name="Ensembl"/>
        </authorList>
    </citation>
    <scope>IDENTIFICATION</scope>
</reference>
<keyword evidence="11" id="KW-1185">Reference proteome</keyword>
<dbReference type="GO" id="GO:0051287">
    <property type="term" value="F:NAD binding"/>
    <property type="evidence" value="ECO:0007669"/>
    <property type="project" value="InterPro"/>
</dbReference>
<dbReference type="SUPFAM" id="SSF52283">
    <property type="entry name" value="Formate/glycerate dehydrogenase catalytic domain-like"/>
    <property type="match status" value="1"/>
</dbReference>
<keyword evidence="4" id="KW-0007">Acetylation</keyword>
<keyword evidence="5 7" id="KW-0560">Oxidoreductase</keyword>
<dbReference type="Proteomes" id="UP000261540">
    <property type="component" value="Unplaced"/>
</dbReference>
<dbReference type="Ensembl" id="ENSPKIT00000042424.1">
    <property type="protein sequence ID" value="ENSPKIP00000017904.1"/>
    <property type="gene ID" value="ENSPKIG00000003606.1"/>
</dbReference>
<keyword evidence="6" id="KW-0520">NAD</keyword>
<protein>
    <submittedName>
        <fullName evidence="10">Phosphoglycerate dehydrogenase</fullName>
    </submittedName>
</protein>
<dbReference type="CDD" id="cd12173">
    <property type="entry name" value="PGDH_4"/>
    <property type="match status" value="1"/>
</dbReference>
<dbReference type="Pfam" id="PF02826">
    <property type="entry name" value="2-Hacid_dh_C"/>
    <property type="match status" value="1"/>
</dbReference>
<sequence length="441" mass="46275">MAPVSIKRILISESVDQGCKRILQENGIQVTEKLNMTKDELIAEIKDYDGLIVRSATKVTAEIINAADNLKIIGRAGTGVDNVNVDAATKKGVIVMNTPSGNTISAAELTCAMIMSLSRHVPQAVMSMKAGNWDRKKFMGSELYGKVLGIVGLGRIGKEVAARMQSFGMKTIGYDPITPPEVSATWGVEQMSLEQMWPLCDYITVHTPLMPSTTGLLNDASFAKCKKGVKVVNCARGGIIDEAALLRALESGQCGGAGLDVFEEEPPTNRALVEHCHVISCPHLGASTGEAQARCGQDIGTQIVDLLKGKALTGAVKKNHSDGAPAVRQTACVIDLSISGTSFKATGSVQGEIPVLVELAGSRFWQPVPLSGNLLFLKAASAPLLLSEIAGVLAAAGVGIESFTASAACDGDQWCCVGLSSPLSDLSVLKSVVNEANQVSV</sequence>
<dbReference type="InterPro" id="IPR029752">
    <property type="entry name" value="D-isomer_DH_CS1"/>
</dbReference>
<comment type="similarity">
    <text evidence="1 7">Belongs to the D-isomer specific 2-hydroxyacid dehydrogenase family.</text>
</comment>
<dbReference type="InterPro" id="IPR006140">
    <property type="entry name" value="D-isomer_DH_NAD-bd"/>
</dbReference>
<evidence type="ECO:0000256" key="6">
    <source>
        <dbReference type="ARBA" id="ARBA00023027"/>
    </source>
</evidence>
<dbReference type="PANTHER" id="PTHR42938:SF22">
    <property type="entry name" value="D-3-PHOSPHOGLYCERATE DEHYDROGENASE"/>
    <property type="match status" value="1"/>
</dbReference>
<name>A0A3B3RHK4_9TELE</name>
<feature type="domain" description="D-isomer specific 2-hydroxyacid dehydrogenase catalytic" evidence="8">
    <location>
        <begin position="9"/>
        <end position="316"/>
    </location>
</feature>
<evidence type="ECO:0000256" key="2">
    <source>
        <dbReference type="ARBA" id="ARBA00011881"/>
    </source>
</evidence>
<accession>A0A3B3RHK4</accession>
<dbReference type="PROSITE" id="PS00065">
    <property type="entry name" value="D_2_HYDROXYACID_DH_1"/>
    <property type="match status" value="1"/>
</dbReference>
<dbReference type="GO" id="GO:0004617">
    <property type="term" value="F:phosphoglycerate dehydrogenase activity"/>
    <property type="evidence" value="ECO:0007669"/>
    <property type="project" value="TreeGrafter"/>
</dbReference>
<feature type="domain" description="D-isomer specific 2-hydroxyacid dehydrogenase NAD-binding" evidence="9">
    <location>
        <begin position="112"/>
        <end position="285"/>
    </location>
</feature>
<dbReference type="InterPro" id="IPR006139">
    <property type="entry name" value="D-isomer_2_OHA_DH_cat_dom"/>
</dbReference>
<evidence type="ECO:0000259" key="8">
    <source>
        <dbReference type="Pfam" id="PF00389"/>
    </source>
</evidence>
<organism evidence="10 11">
    <name type="scientific">Paramormyrops kingsleyae</name>
    <dbReference type="NCBI Taxonomy" id="1676925"/>
    <lineage>
        <taxon>Eukaryota</taxon>
        <taxon>Metazoa</taxon>
        <taxon>Chordata</taxon>
        <taxon>Craniata</taxon>
        <taxon>Vertebrata</taxon>
        <taxon>Euteleostomi</taxon>
        <taxon>Actinopterygii</taxon>
        <taxon>Neopterygii</taxon>
        <taxon>Teleostei</taxon>
        <taxon>Osteoglossocephala</taxon>
        <taxon>Osteoglossomorpha</taxon>
        <taxon>Osteoglossiformes</taxon>
        <taxon>Mormyridae</taxon>
        <taxon>Paramormyrops</taxon>
    </lineage>
</organism>
<reference evidence="10" key="1">
    <citation type="submission" date="2025-08" db="UniProtKB">
        <authorList>
            <consortium name="Ensembl"/>
        </authorList>
    </citation>
    <scope>IDENTIFICATION</scope>
</reference>
<dbReference type="FunFam" id="3.40.50.720:FF:000021">
    <property type="entry name" value="D-3-phosphoglycerate dehydrogenase"/>
    <property type="match status" value="1"/>
</dbReference>
<dbReference type="Gene3D" id="3.40.50.720">
    <property type="entry name" value="NAD(P)-binding Rossmann-like Domain"/>
    <property type="match status" value="2"/>
</dbReference>
<dbReference type="GeneTree" id="ENSGT00940000155863"/>
<evidence type="ECO:0000256" key="7">
    <source>
        <dbReference type="RuleBase" id="RU003719"/>
    </source>
</evidence>
<dbReference type="AlphaFoldDB" id="A0A3B3RHK4"/>
<evidence type="ECO:0000256" key="5">
    <source>
        <dbReference type="ARBA" id="ARBA00023002"/>
    </source>
</evidence>
<dbReference type="SUPFAM" id="SSF51735">
    <property type="entry name" value="NAD(P)-binding Rossmann-fold domains"/>
    <property type="match status" value="1"/>
</dbReference>
<proteinExistence type="inferred from homology"/>
<keyword evidence="3" id="KW-0597">Phosphoprotein</keyword>
<evidence type="ECO:0000256" key="4">
    <source>
        <dbReference type="ARBA" id="ARBA00022990"/>
    </source>
</evidence>
<comment type="subunit">
    <text evidence="2">Homotetramer.</text>
</comment>
<evidence type="ECO:0000256" key="3">
    <source>
        <dbReference type="ARBA" id="ARBA00022553"/>
    </source>
</evidence>
<dbReference type="Pfam" id="PF00389">
    <property type="entry name" value="2-Hacid_dh"/>
    <property type="match status" value="1"/>
</dbReference>
<dbReference type="PANTHER" id="PTHR42938">
    <property type="entry name" value="FORMATE DEHYDROGENASE 1"/>
    <property type="match status" value="1"/>
</dbReference>
<evidence type="ECO:0000313" key="11">
    <source>
        <dbReference type="Proteomes" id="UP000261540"/>
    </source>
</evidence>
<evidence type="ECO:0000259" key="9">
    <source>
        <dbReference type="Pfam" id="PF02826"/>
    </source>
</evidence>